<sequence>WYPEQTQCSKPQPPSSSNKGGPGAARNADPGLDTAELDISHPGTVISKFLLIGFQGQSLKTGGGKAKDKEWIPLSKLGHLVKDMKIKSLEETYLFSLPIEESQIIDFLLGASLNDEVLKIMPVQKQTQAGQQSRFKASVTNGDYNDNVPKPKEYTYY</sequence>
<evidence type="ECO:0000256" key="2">
    <source>
        <dbReference type="PROSITE-ProRule" id="PRU00268"/>
    </source>
</evidence>
<dbReference type="InterPro" id="IPR013810">
    <property type="entry name" value="Ribosomal_uS5_N"/>
</dbReference>
<evidence type="ECO:0000256" key="1">
    <source>
        <dbReference type="ARBA" id="ARBA00035407"/>
    </source>
</evidence>
<accession>A0A1A6HNL7</accession>
<gene>
    <name evidence="5" type="ORF">A6R68_21947</name>
</gene>
<dbReference type="GO" id="GO:0022627">
    <property type="term" value="C:cytosolic small ribosomal subunit"/>
    <property type="evidence" value="ECO:0007669"/>
    <property type="project" value="TreeGrafter"/>
</dbReference>
<dbReference type="PANTHER" id="PTHR13718:SF4">
    <property type="entry name" value="40S RIBOSOMAL PROTEIN S2"/>
    <property type="match status" value="1"/>
</dbReference>
<dbReference type="PANTHER" id="PTHR13718">
    <property type="entry name" value="RIBOSOMAL S SUBUNIT"/>
    <property type="match status" value="1"/>
</dbReference>
<dbReference type="SUPFAM" id="SSF54768">
    <property type="entry name" value="dsRNA-binding domain-like"/>
    <property type="match status" value="1"/>
</dbReference>
<dbReference type="FunFam" id="3.30.160.20:FF:000133">
    <property type="entry name" value="40S ribosomal protein S2"/>
    <property type="match status" value="1"/>
</dbReference>
<dbReference type="Pfam" id="PF00333">
    <property type="entry name" value="Ribosomal_S5"/>
    <property type="match status" value="1"/>
</dbReference>
<evidence type="ECO:0000256" key="3">
    <source>
        <dbReference type="SAM" id="MobiDB-lite"/>
    </source>
</evidence>
<protein>
    <recommendedName>
        <fullName evidence="1">40S ribosomal protein S2</fullName>
    </recommendedName>
</protein>
<organism evidence="5 6">
    <name type="scientific">Neotoma lepida</name>
    <name type="common">Desert woodrat</name>
    <dbReference type="NCBI Taxonomy" id="56216"/>
    <lineage>
        <taxon>Eukaryota</taxon>
        <taxon>Metazoa</taxon>
        <taxon>Chordata</taxon>
        <taxon>Craniata</taxon>
        <taxon>Vertebrata</taxon>
        <taxon>Euteleostomi</taxon>
        <taxon>Mammalia</taxon>
        <taxon>Eutheria</taxon>
        <taxon>Euarchontoglires</taxon>
        <taxon>Glires</taxon>
        <taxon>Rodentia</taxon>
        <taxon>Myomorpha</taxon>
        <taxon>Muroidea</taxon>
        <taxon>Cricetidae</taxon>
        <taxon>Neotominae</taxon>
        <taxon>Neotoma</taxon>
    </lineage>
</organism>
<dbReference type="AlphaFoldDB" id="A0A1A6HNL7"/>
<keyword evidence="6" id="KW-1185">Reference proteome</keyword>
<feature type="domain" description="S5 DRBM" evidence="4">
    <location>
        <begin position="113"/>
        <end position="148"/>
    </location>
</feature>
<dbReference type="OrthoDB" id="10253125at2759"/>
<dbReference type="GO" id="GO:0003723">
    <property type="term" value="F:RNA binding"/>
    <property type="evidence" value="ECO:0007669"/>
    <property type="project" value="InterPro"/>
</dbReference>
<evidence type="ECO:0000259" key="4">
    <source>
        <dbReference type="PROSITE" id="PS50881"/>
    </source>
</evidence>
<feature type="non-terminal residue" evidence="5">
    <location>
        <position position="157"/>
    </location>
</feature>
<evidence type="ECO:0000313" key="6">
    <source>
        <dbReference type="Proteomes" id="UP000092124"/>
    </source>
</evidence>
<proteinExistence type="predicted"/>
<dbReference type="Gene3D" id="3.30.160.20">
    <property type="match status" value="1"/>
</dbReference>
<keyword evidence="2" id="KW-0689">Ribosomal protein</keyword>
<dbReference type="GO" id="GO:0003735">
    <property type="term" value="F:structural constituent of ribosome"/>
    <property type="evidence" value="ECO:0007669"/>
    <property type="project" value="UniProtKB-UniRule"/>
</dbReference>
<comment type="caution">
    <text evidence="5">The sequence shown here is derived from an EMBL/GenBank/DDBJ whole genome shotgun (WGS) entry which is preliminary data.</text>
</comment>
<reference evidence="5 6" key="1">
    <citation type="submission" date="2016-06" db="EMBL/GenBank/DDBJ databases">
        <title>The Draft Genome Sequence and Annotation of the Desert Woodrat Neotoma lepida.</title>
        <authorList>
            <person name="Campbell M."/>
            <person name="Oakeson K.F."/>
            <person name="Yandell M."/>
            <person name="Halpert J.R."/>
            <person name="Dearing D."/>
        </authorList>
    </citation>
    <scope>NUCLEOTIDE SEQUENCE [LARGE SCALE GENOMIC DNA]</scope>
    <source>
        <strain evidence="5">417</strain>
        <tissue evidence="5">Liver</tissue>
    </source>
</reference>
<dbReference type="PROSITE" id="PS50881">
    <property type="entry name" value="S5_DSRBD"/>
    <property type="match status" value="1"/>
</dbReference>
<name>A0A1A6HNL7_NEOLE</name>
<dbReference type="Proteomes" id="UP000092124">
    <property type="component" value="Unassembled WGS sequence"/>
</dbReference>
<dbReference type="STRING" id="56216.A0A1A6HNL7"/>
<feature type="region of interest" description="Disordered" evidence="3">
    <location>
        <begin position="1"/>
        <end position="36"/>
    </location>
</feature>
<dbReference type="EMBL" id="LZPO01017790">
    <property type="protein sequence ID" value="OBS79851.1"/>
    <property type="molecule type" value="Genomic_DNA"/>
</dbReference>
<dbReference type="InterPro" id="IPR000851">
    <property type="entry name" value="Ribosomal_uS5"/>
</dbReference>
<dbReference type="GO" id="GO:0006412">
    <property type="term" value="P:translation"/>
    <property type="evidence" value="ECO:0007669"/>
    <property type="project" value="InterPro"/>
</dbReference>
<keyword evidence="2" id="KW-0687">Ribonucleoprotein</keyword>
<evidence type="ECO:0000313" key="5">
    <source>
        <dbReference type="EMBL" id="OBS79851.1"/>
    </source>
</evidence>
<feature type="non-terminal residue" evidence="5">
    <location>
        <position position="1"/>
    </location>
</feature>
<feature type="compositionally biased region" description="Polar residues" evidence="3">
    <location>
        <begin position="1"/>
        <end position="19"/>
    </location>
</feature>